<dbReference type="PROSITE" id="PS00092">
    <property type="entry name" value="N6_MTASE"/>
    <property type="match status" value="1"/>
</dbReference>
<evidence type="ECO:0000259" key="6">
    <source>
        <dbReference type="Pfam" id="PF13847"/>
    </source>
</evidence>
<feature type="binding site" evidence="5">
    <location>
        <position position="188"/>
    </location>
    <ligand>
        <name>S-adenosyl-L-methionine</name>
        <dbReference type="ChEBI" id="CHEBI:59789"/>
    </ligand>
</feature>
<organism evidence="8 9">
    <name type="scientific">Bowmanella pacifica</name>
    <dbReference type="NCBI Taxonomy" id="502051"/>
    <lineage>
        <taxon>Bacteria</taxon>
        <taxon>Pseudomonadati</taxon>
        <taxon>Pseudomonadota</taxon>
        <taxon>Gammaproteobacteria</taxon>
        <taxon>Alteromonadales</taxon>
        <taxon>Alteromonadaceae</taxon>
        <taxon>Bowmanella</taxon>
    </lineage>
</organism>
<dbReference type="PANTHER" id="PTHR18895:SF74">
    <property type="entry name" value="MTRF1L RELEASE FACTOR GLUTAMINE METHYLTRANSFERASE"/>
    <property type="match status" value="1"/>
</dbReference>
<evidence type="ECO:0000313" key="9">
    <source>
        <dbReference type="Proteomes" id="UP000606935"/>
    </source>
</evidence>
<dbReference type="NCBIfam" id="TIGR00536">
    <property type="entry name" value="hemK_fam"/>
    <property type="match status" value="1"/>
</dbReference>
<dbReference type="InterPro" id="IPR002052">
    <property type="entry name" value="DNA_methylase_N6_adenine_CS"/>
</dbReference>
<sequence length="284" mass="31597">MKPDTPTIEDALNWAKPRLVDSDSANLDARVLLCHCLQVPAVYLHTWPEKPLDPQTWLQYQQLILQREEGVPVAHLTGTRDFWTLILAVNAHTLIPRPETELLVETALSLFDESPITALDLGTGTGAIALALASERRNWSVIGVDRIEQSVELATHNARQNQLEQVRFFTSNWFAALGQQRFSLIISNPPYVEPHSPYLQQGDVRFEPLSALTAEDDGLADLKKIISQASQYLVDSGWLLLEHGHAQGQAVRDLMHQAGFSGVDTIKDLAGLDRVTLGQWSNTP</sequence>
<dbReference type="Pfam" id="PF17827">
    <property type="entry name" value="PrmC_N"/>
    <property type="match status" value="1"/>
</dbReference>
<dbReference type="GO" id="GO:0102559">
    <property type="term" value="F:peptide chain release factor N(5)-glutamine methyltransferase activity"/>
    <property type="evidence" value="ECO:0007669"/>
    <property type="project" value="UniProtKB-EC"/>
</dbReference>
<comment type="caution">
    <text evidence="8">The sequence shown here is derived from an EMBL/GenBank/DDBJ whole genome shotgun (WGS) entry which is preliminary data.</text>
</comment>
<name>A0A917Z481_9ALTE</name>
<dbReference type="SUPFAM" id="SSF53335">
    <property type="entry name" value="S-adenosyl-L-methionine-dependent methyltransferases"/>
    <property type="match status" value="1"/>
</dbReference>
<dbReference type="HAMAP" id="MF_02126">
    <property type="entry name" value="RF_methyltr_PrmC"/>
    <property type="match status" value="1"/>
</dbReference>
<comment type="similarity">
    <text evidence="5">Belongs to the protein N5-glutamine methyltransferase family. PrmC subfamily.</text>
</comment>
<dbReference type="Gene3D" id="1.10.8.10">
    <property type="entry name" value="DNA helicase RuvA subunit, C-terminal domain"/>
    <property type="match status" value="1"/>
</dbReference>
<comment type="catalytic activity">
    <reaction evidence="4 5">
        <text>L-glutaminyl-[peptide chain release factor] + S-adenosyl-L-methionine = N(5)-methyl-L-glutaminyl-[peptide chain release factor] + S-adenosyl-L-homocysteine + H(+)</text>
        <dbReference type="Rhea" id="RHEA:42896"/>
        <dbReference type="Rhea" id="RHEA-COMP:10271"/>
        <dbReference type="Rhea" id="RHEA-COMP:10272"/>
        <dbReference type="ChEBI" id="CHEBI:15378"/>
        <dbReference type="ChEBI" id="CHEBI:30011"/>
        <dbReference type="ChEBI" id="CHEBI:57856"/>
        <dbReference type="ChEBI" id="CHEBI:59789"/>
        <dbReference type="ChEBI" id="CHEBI:61891"/>
        <dbReference type="EC" id="2.1.1.297"/>
    </reaction>
</comment>
<dbReference type="InterPro" id="IPR050320">
    <property type="entry name" value="N5-glutamine_MTase"/>
</dbReference>
<keyword evidence="9" id="KW-1185">Reference proteome</keyword>
<evidence type="ECO:0000256" key="4">
    <source>
        <dbReference type="ARBA" id="ARBA00048391"/>
    </source>
</evidence>
<evidence type="ECO:0000313" key="8">
    <source>
        <dbReference type="EMBL" id="GGO74349.1"/>
    </source>
</evidence>
<keyword evidence="3 5" id="KW-0949">S-adenosyl-L-methionine</keyword>
<dbReference type="EMBL" id="BMLS01000008">
    <property type="protein sequence ID" value="GGO74349.1"/>
    <property type="molecule type" value="Genomic_DNA"/>
</dbReference>
<dbReference type="Gene3D" id="3.40.50.150">
    <property type="entry name" value="Vaccinia Virus protein VP39"/>
    <property type="match status" value="1"/>
</dbReference>
<evidence type="ECO:0000256" key="2">
    <source>
        <dbReference type="ARBA" id="ARBA00022679"/>
    </source>
</evidence>
<keyword evidence="1 5" id="KW-0489">Methyltransferase</keyword>
<dbReference type="FunFam" id="3.40.50.150:FF:000053">
    <property type="entry name" value="Release factor glutamine methyltransferase"/>
    <property type="match status" value="1"/>
</dbReference>
<accession>A0A917Z481</accession>
<reference evidence="8" key="2">
    <citation type="submission" date="2020-09" db="EMBL/GenBank/DDBJ databases">
        <authorList>
            <person name="Sun Q."/>
            <person name="Zhou Y."/>
        </authorList>
    </citation>
    <scope>NUCLEOTIDE SEQUENCE</scope>
    <source>
        <strain evidence="8">CGMCC 1.7086</strain>
    </source>
</reference>
<dbReference type="InterPro" id="IPR029063">
    <property type="entry name" value="SAM-dependent_MTases_sf"/>
</dbReference>
<dbReference type="GO" id="GO:0003676">
    <property type="term" value="F:nucleic acid binding"/>
    <property type="evidence" value="ECO:0007669"/>
    <property type="project" value="InterPro"/>
</dbReference>
<evidence type="ECO:0000256" key="1">
    <source>
        <dbReference type="ARBA" id="ARBA00022603"/>
    </source>
</evidence>
<dbReference type="CDD" id="cd02440">
    <property type="entry name" value="AdoMet_MTases"/>
    <property type="match status" value="1"/>
</dbReference>
<dbReference type="Pfam" id="PF13847">
    <property type="entry name" value="Methyltransf_31"/>
    <property type="match status" value="1"/>
</dbReference>
<dbReference type="PANTHER" id="PTHR18895">
    <property type="entry name" value="HEMK METHYLTRANSFERASE"/>
    <property type="match status" value="1"/>
</dbReference>
<comment type="function">
    <text evidence="5">Methylates the class 1 translation termination release factors RF1/PrfA and RF2/PrfB on the glutamine residue of the universally conserved GGQ motif.</text>
</comment>
<feature type="domain" description="Methyltransferase" evidence="6">
    <location>
        <begin position="115"/>
        <end position="245"/>
    </location>
</feature>
<feature type="binding site" evidence="5">
    <location>
        <begin position="188"/>
        <end position="191"/>
    </location>
    <ligand>
        <name>substrate</name>
    </ligand>
</feature>
<feature type="binding site" evidence="5">
    <location>
        <begin position="122"/>
        <end position="126"/>
    </location>
    <ligand>
        <name>S-adenosyl-L-methionine</name>
        <dbReference type="ChEBI" id="CHEBI:59789"/>
    </ligand>
</feature>
<evidence type="ECO:0000256" key="5">
    <source>
        <dbReference type="HAMAP-Rule" id="MF_02126"/>
    </source>
</evidence>
<gene>
    <name evidence="5 8" type="primary">prmC</name>
    <name evidence="8" type="ORF">GCM10010982_36970</name>
</gene>
<dbReference type="InterPro" id="IPR004556">
    <property type="entry name" value="HemK-like"/>
</dbReference>
<protein>
    <recommendedName>
        <fullName evidence="5">Release factor glutamine methyltransferase</fullName>
        <shortName evidence="5">RF MTase</shortName>
        <ecNumber evidence="5">2.1.1.297</ecNumber>
    </recommendedName>
    <alternativeName>
        <fullName evidence="5">N5-glutamine methyltransferase PrmC</fullName>
    </alternativeName>
    <alternativeName>
        <fullName evidence="5">Protein-(glutamine-N5) MTase PrmC</fullName>
    </alternativeName>
    <alternativeName>
        <fullName evidence="5">Protein-glutamine N-methyltransferase PrmC</fullName>
    </alternativeName>
</protein>
<dbReference type="NCBIfam" id="TIGR03534">
    <property type="entry name" value="RF_mod_PrmC"/>
    <property type="match status" value="1"/>
</dbReference>
<proteinExistence type="inferred from homology"/>
<reference evidence="8" key="1">
    <citation type="journal article" date="2014" name="Int. J. Syst. Evol. Microbiol.">
        <title>Complete genome sequence of Corynebacterium casei LMG S-19264T (=DSM 44701T), isolated from a smear-ripened cheese.</title>
        <authorList>
            <consortium name="US DOE Joint Genome Institute (JGI-PGF)"/>
            <person name="Walter F."/>
            <person name="Albersmeier A."/>
            <person name="Kalinowski J."/>
            <person name="Ruckert C."/>
        </authorList>
    </citation>
    <scope>NUCLEOTIDE SEQUENCE</scope>
    <source>
        <strain evidence="8">CGMCC 1.7086</strain>
    </source>
</reference>
<evidence type="ECO:0000256" key="3">
    <source>
        <dbReference type="ARBA" id="ARBA00022691"/>
    </source>
</evidence>
<dbReference type="InterPro" id="IPR019874">
    <property type="entry name" value="RF_methyltr_PrmC"/>
</dbReference>
<dbReference type="Proteomes" id="UP000606935">
    <property type="component" value="Unassembled WGS sequence"/>
</dbReference>
<dbReference type="RefSeq" id="WP_188698802.1">
    <property type="nucleotide sequence ID" value="NZ_BMLS01000008.1"/>
</dbReference>
<dbReference type="GO" id="GO:0032259">
    <property type="term" value="P:methylation"/>
    <property type="evidence" value="ECO:0007669"/>
    <property type="project" value="UniProtKB-KW"/>
</dbReference>
<dbReference type="InterPro" id="IPR040758">
    <property type="entry name" value="PrmC_N"/>
</dbReference>
<keyword evidence="2 5" id="KW-0808">Transferase</keyword>
<feature type="binding site" evidence="5">
    <location>
        <position position="145"/>
    </location>
    <ligand>
        <name>S-adenosyl-L-methionine</name>
        <dbReference type="ChEBI" id="CHEBI:59789"/>
    </ligand>
</feature>
<feature type="domain" description="Release factor glutamine methyltransferase N-terminal" evidence="7">
    <location>
        <begin position="10"/>
        <end position="78"/>
    </location>
</feature>
<evidence type="ECO:0000259" key="7">
    <source>
        <dbReference type="Pfam" id="PF17827"/>
    </source>
</evidence>
<dbReference type="InterPro" id="IPR025714">
    <property type="entry name" value="Methyltranfer_dom"/>
</dbReference>
<feature type="binding site" evidence="5">
    <location>
        <position position="173"/>
    </location>
    <ligand>
        <name>S-adenosyl-L-methionine</name>
        <dbReference type="ChEBI" id="CHEBI:59789"/>
    </ligand>
</feature>
<dbReference type="EC" id="2.1.1.297" evidence="5"/>
<dbReference type="AlphaFoldDB" id="A0A917Z481"/>